<sequence>MFNAGLSFWTLYLLIVVVKLSGRSLHSLHTISFSYKKNLNTNQTFPKDRDACVDGGICIINVRISVSDKYNTAAYGCSSSQLVRNITWDNKEEQQFLNNLRQECNGQKRCTILESAQNNLQINCTQTLVETDVMLIDYWCKPTTPDNLAVFDMSKDNNTWLKDKPLISALTLILRTKTKLFNSRSCIITTNKRDALVHLLHIDWGQTCYKTDITYTEFIEINNKRIFYCESFLNRSIRVSNKQVNITVSSTSRVIWMEVKASKFHSVECQNPKPQTVDYISEAETSCLALTHTTTKRTTSTSKNLTSSEWATTLTTLISSVHNSSGKGTNRFFIISISSGVVALLTLAVVIIIAIALCRRRKQIDQSSMKDKDELPSPQHKDGHVYHEILQPEYVELYRESQIRSDPNNFTPIYLELEDSCYTME</sequence>
<dbReference type="Proteomes" id="UP001165740">
    <property type="component" value="Chromosome 6"/>
</dbReference>
<feature type="chain" id="PRO_5040967194" evidence="2">
    <location>
        <begin position="23"/>
        <end position="425"/>
    </location>
</feature>
<dbReference type="AlphaFoldDB" id="A0A9W3AK80"/>
<keyword evidence="1" id="KW-0472">Membrane</keyword>
<dbReference type="OrthoDB" id="10299085at2759"/>
<feature type="signal peptide" evidence="2">
    <location>
        <begin position="1"/>
        <end position="22"/>
    </location>
</feature>
<evidence type="ECO:0000256" key="1">
    <source>
        <dbReference type="SAM" id="Phobius"/>
    </source>
</evidence>
<keyword evidence="1" id="KW-1133">Transmembrane helix</keyword>
<accession>A0A9W3AK80</accession>
<protein>
    <submittedName>
        <fullName evidence="4">Uncharacterized protein LOC106057739</fullName>
    </submittedName>
</protein>
<evidence type="ECO:0000313" key="3">
    <source>
        <dbReference type="Proteomes" id="UP001165740"/>
    </source>
</evidence>
<dbReference type="RefSeq" id="XP_055887604.1">
    <property type="nucleotide sequence ID" value="XM_056031629.1"/>
</dbReference>
<keyword evidence="3" id="KW-1185">Reference proteome</keyword>
<gene>
    <name evidence="4" type="primary">LOC106057739</name>
</gene>
<feature type="transmembrane region" description="Helical" evidence="1">
    <location>
        <begin position="332"/>
        <end position="358"/>
    </location>
</feature>
<organism evidence="3 4">
    <name type="scientific">Biomphalaria glabrata</name>
    <name type="common">Bloodfluke planorb</name>
    <name type="synonym">Freshwater snail</name>
    <dbReference type="NCBI Taxonomy" id="6526"/>
    <lineage>
        <taxon>Eukaryota</taxon>
        <taxon>Metazoa</taxon>
        <taxon>Spiralia</taxon>
        <taxon>Lophotrochozoa</taxon>
        <taxon>Mollusca</taxon>
        <taxon>Gastropoda</taxon>
        <taxon>Heterobranchia</taxon>
        <taxon>Euthyneura</taxon>
        <taxon>Panpulmonata</taxon>
        <taxon>Hygrophila</taxon>
        <taxon>Lymnaeoidea</taxon>
        <taxon>Planorbidae</taxon>
        <taxon>Biomphalaria</taxon>
    </lineage>
</organism>
<proteinExistence type="predicted"/>
<evidence type="ECO:0000256" key="2">
    <source>
        <dbReference type="SAM" id="SignalP"/>
    </source>
</evidence>
<reference evidence="4" key="1">
    <citation type="submission" date="2025-08" db="UniProtKB">
        <authorList>
            <consortium name="RefSeq"/>
        </authorList>
    </citation>
    <scope>IDENTIFICATION</scope>
</reference>
<keyword evidence="2" id="KW-0732">Signal</keyword>
<name>A0A9W3AK80_BIOGL</name>
<evidence type="ECO:0000313" key="4">
    <source>
        <dbReference type="RefSeq" id="XP_055887604.1"/>
    </source>
</evidence>
<dbReference type="GeneID" id="106057739"/>
<keyword evidence="1" id="KW-0812">Transmembrane</keyword>